<dbReference type="eggNOG" id="COG3242">
    <property type="taxonomic scope" value="Bacteria"/>
</dbReference>
<proteinExistence type="predicted"/>
<evidence type="ECO:0000313" key="5">
    <source>
        <dbReference type="Proteomes" id="UP000078599"/>
    </source>
</evidence>
<evidence type="ECO:0000313" key="4">
    <source>
        <dbReference type="Proteomes" id="UP000002372"/>
    </source>
</evidence>
<dbReference type="OrthoDB" id="9182237at2"/>
<dbReference type="PANTHER" id="PTHR38602">
    <property type="entry name" value="INNER MEMBRANE PROTEIN-RELATED"/>
    <property type="match status" value="1"/>
</dbReference>
<sequence>MQNVLLLAIGMVLVIEGLMPLFFPRQWRDMFRQVMALTDGQLRFVGLIAVAIGLLLVFLLK</sequence>
<organism evidence="2 4">
    <name type="scientific">Thiomonas arsenitoxydans (strain DSM 22701 / CIP 110005 / 3As)</name>
    <dbReference type="NCBI Taxonomy" id="426114"/>
    <lineage>
        <taxon>Bacteria</taxon>
        <taxon>Pseudomonadati</taxon>
        <taxon>Pseudomonadota</taxon>
        <taxon>Betaproteobacteria</taxon>
        <taxon>Burkholderiales</taxon>
        <taxon>Thiomonas</taxon>
    </lineage>
</organism>
<dbReference type="Pfam" id="PF09838">
    <property type="entry name" value="DUF2065"/>
    <property type="match status" value="1"/>
</dbReference>
<dbReference type="EMBL" id="CTRI01000001">
    <property type="protein sequence ID" value="CQR26285.1"/>
    <property type="molecule type" value="Genomic_DNA"/>
</dbReference>
<dbReference type="AlphaFoldDB" id="D6CU70"/>
<keyword evidence="1" id="KW-0812">Transmembrane</keyword>
<dbReference type="Proteomes" id="UP000002372">
    <property type="component" value="Chromosome"/>
</dbReference>
<keyword evidence="5" id="KW-1185">Reference proteome</keyword>
<evidence type="ECO:0008006" key="6">
    <source>
        <dbReference type="Google" id="ProtNLM"/>
    </source>
</evidence>
<evidence type="ECO:0000313" key="3">
    <source>
        <dbReference type="EMBL" id="CQR26285.1"/>
    </source>
</evidence>
<dbReference type="PANTHER" id="PTHR38602:SF1">
    <property type="entry name" value="INNER MEMBRANE PROTEIN"/>
    <property type="match status" value="1"/>
</dbReference>
<dbReference type="RefSeq" id="WP_013106146.1">
    <property type="nucleotide sequence ID" value="NC_014145.1"/>
</dbReference>
<dbReference type="Proteomes" id="UP000078599">
    <property type="component" value="Unassembled WGS sequence"/>
</dbReference>
<feature type="transmembrane region" description="Helical" evidence="1">
    <location>
        <begin position="6"/>
        <end position="23"/>
    </location>
</feature>
<reference evidence="2" key="3">
    <citation type="submission" date="2010-07" db="EMBL/GenBank/DDBJ databases">
        <authorList>
            <person name="Genoscope - CEA"/>
        </authorList>
    </citation>
    <scope>NUCLEOTIDE SEQUENCE</scope>
    <source>
        <strain evidence="2">3As</strain>
    </source>
</reference>
<reference key="1">
    <citation type="submission" date="2009-07" db="EMBL/GenBank/DDBJ databases">
        <authorList>
            <person name="Genoscope - CEA"/>
        </authorList>
    </citation>
    <scope>NUCLEOTIDE SEQUENCE</scope>
    <source>
        <strain>3As</strain>
    </source>
</reference>
<evidence type="ECO:0000256" key="1">
    <source>
        <dbReference type="SAM" id="Phobius"/>
    </source>
</evidence>
<evidence type="ECO:0000313" key="2">
    <source>
        <dbReference type="EMBL" id="CAZ88839.1"/>
    </source>
</evidence>
<protein>
    <recommendedName>
        <fullName evidence="6">DUF2065 domain-containing protein</fullName>
    </recommendedName>
</protein>
<name>D6CU70_THIA3</name>
<reference evidence="3 5" key="4">
    <citation type="submission" date="2015-03" db="EMBL/GenBank/DDBJ databases">
        <authorList>
            <person name="Regsiter A."/>
            <person name="william w."/>
        </authorList>
    </citation>
    <scope>NUCLEOTIDE SEQUENCE [LARGE SCALE GENOMIC DNA]</scope>
    <source>
        <strain evidence="3 5">CB1</strain>
    </source>
</reference>
<reference evidence="4" key="2">
    <citation type="journal article" date="2010" name="PLoS Genet.">
        <title>Structure, function, and evolution of the Thiomonas spp. genome.</title>
        <authorList>
            <person name="Arsene-Ploetze F."/>
            <person name="Koechler S."/>
            <person name="Marchal M."/>
            <person name="Coppee J.Y."/>
            <person name="Chandler M."/>
            <person name="Bonnefoy V."/>
            <person name="Brochier-Armanet C."/>
            <person name="Barakat M."/>
            <person name="Barbe V."/>
            <person name="Battaglia-Brunet F."/>
            <person name="Bruneel O."/>
            <person name="Bryan C.G."/>
            <person name="Cleiss-Arnold J."/>
            <person name="Cruveiller S."/>
            <person name="Erhardt M."/>
            <person name="Heinrich-Salmeron A."/>
            <person name="Hommais F."/>
            <person name="Joulian C."/>
            <person name="Krin E."/>
            <person name="Lieutaud A."/>
            <person name="Lievremont D."/>
            <person name="Michel C."/>
            <person name="Muller D."/>
            <person name="Ortet P."/>
            <person name="Proux C."/>
            <person name="Siguier P."/>
            <person name="Roche D."/>
            <person name="Rouy Z."/>
            <person name="Salvignol G."/>
            <person name="Slyemi D."/>
            <person name="Talla E."/>
            <person name="Weiss S."/>
            <person name="Weissenbach J."/>
            <person name="Medigue C."/>
            <person name="Bertin P.N."/>
        </authorList>
    </citation>
    <scope>NUCLEOTIDE SEQUENCE [LARGE SCALE GENOMIC DNA]</scope>
    <source>
        <strain evidence="4">DSM 22701 / CIP 110005 / 3As</strain>
    </source>
</reference>
<gene>
    <name evidence="2" type="ordered locus">THI_2189</name>
    <name evidence="3" type="ORF">THICB1_10028</name>
</gene>
<dbReference type="InterPro" id="IPR019201">
    <property type="entry name" value="DUF2065"/>
</dbReference>
<keyword evidence="1" id="KW-0472">Membrane</keyword>
<feature type="transmembrane region" description="Helical" evidence="1">
    <location>
        <begin position="44"/>
        <end position="60"/>
    </location>
</feature>
<dbReference type="HOGENOM" id="CLU_179416_1_2_4"/>
<dbReference type="EMBL" id="FP475956">
    <property type="protein sequence ID" value="CAZ88839.1"/>
    <property type="molecule type" value="Genomic_DNA"/>
</dbReference>
<accession>D6CU70</accession>
<keyword evidence="1" id="KW-1133">Transmembrane helix</keyword>
<dbReference type="KEGG" id="thi:THI_2189"/>